<evidence type="ECO:0000313" key="3">
    <source>
        <dbReference type="Proteomes" id="UP000774617"/>
    </source>
</evidence>
<dbReference type="PANTHER" id="PTHR37535">
    <property type="entry name" value="FLUG DOMAIN PROTEIN"/>
    <property type="match status" value="1"/>
</dbReference>
<feature type="compositionally biased region" description="Basic and acidic residues" evidence="1">
    <location>
        <begin position="7"/>
        <end position="18"/>
    </location>
</feature>
<accession>A0ABQ8FQD5</accession>
<organism evidence="2 3">
    <name type="scientific">Macrophomina phaseolina</name>
    <dbReference type="NCBI Taxonomy" id="35725"/>
    <lineage>
        <taxon>Eukaryota</taxon>
        <taxon>Fungi</taxon>
        <taxon>Dikarya</taxon>
        <taxon>Ascomycota</taxon>
        <taxon>Pezizomycotina</taxon>
        <taxon>Dothideomycetes</taxon>
        <taxon>Dothideomycetes incertae sedis</taxon>
        <taxon>Botryosphaeriales</taxon>
        <taxon>Botryosphaeriaceae</taxon>
        <taxon>Macrophomina</taxon>
    </lineage>
</organism>
<protein>
    <submittedName>
        <fullName evidence="2">Uncharacterized protein</fullName>
    </submittedName>
</protein>
<name>A0ABQ8FQD5_9PEZI</name>
<feature type="region of interest" description="Disordered" evidence="1">
    <location>
        <begin position="1"/>
        <end position="20"/>
    </location>
</feature>
<evidence type="ECO:0000313" key="2">
    <source>
        <dbReference type="EMBL" id="KAH7012316.1"/>
    </source>
</evidence>
<keyword evidence="3" id="KW-1185">Reference proteome</keyword>
<comment type="caution">
    <text evidence="2">The sequence shown here is derived from an EMBL/GenBank/DDBJ whole genome shotgun (WGS) entry which is preliminary data.</text>
</comment>
<sequence length="190" mass="22928">MTRVLGRGRDGASHSAEHYKRHRKQLVEKGTVKKEHADSTKENIYGVMMKWTRYCELIEEDRLDLLVHSTKEDIMTFLKWVLDTYPRVRKRSSLHEYWRLWRMLYRKSVGQSLHAKVMEEVNDYIDGYLTRKYTLDTNTREKPVMNVDDIFLILHHHWVVDSSVFPDERQRLQLCWISRVFILLLQHQIA</sequence>
<dbReference type="Proteomes" id="UP000774617">
    <property type="component" value="Unassembled WGS sequence"/>
</dbReference>
<dbReference type="PANTHER" id="PTHR37535:SF2">
    <property type="entry name" value="FINGER DOMAIN PROTEIN, PUTATIVE (AFU_ORTHOLOGUE AFUA_6G09300)-RELATED"/>
    <property type="match status" value="1"/>
</dbReference>
<evidence type="ECO:0000256" key="1">
    <source>
        <dbReference type="SAM" id="MobiDB-lite"/>
    </source>
</evidence>
<proteinExistence type="predicted"/>
<reference evidence="2 3" key="1">
    <citation type="journal article" date="2021" name="Nat. Commun.">
        <title>Genetic determinants of endophytism in the Arabidopsis root mycobiome.</title>
        <authorList>
            <person name="Mesny F."/>
            <person name="Miyauchi S."/>
            <person name="Thiergart T."/>
            <person name="Pickel B."/>
            <person name="Atanasova L."/>
            <person name="Karlsson M."/>
            <person name="Huettel B."/>
            <person name="Barry K.W."/>
            <person name="Haridas S."/>
            <person name="Chen C."/>
            <person name="Bauer D."/>
            <person name="Andreopoulos W."/>
            <person name="Pangilinan J."/>
            <person name="LaButti K."/>
            <person name="Riley R."/>
            <person name="Lipzen A."/>
            <person name="Clum A."/>
            <person name="Drula E."/>
            <person name="Henrissat B."/>
            <person name="Kohler A."/>
            <person name="Grigoriev I.V."/>
            <person name="Martin F.M."/>
            <person name="Hacquard S."/>
        </authorList>
    </citation>
    <scope>NUCLEOTIDE SEQUENCE [LARGE SCALE GENOMIC DNA]</scope>
    <source>
        <strain evidence="2 3">MPI-SDFR-AT-0080</strain>
    </source>
</reference>
<dbReference type="EMBL" id="JAGTJR010000093">
    <property type="protein sequence ID" value="KAH7012316.1"/>
    <property type="molecule type" value="Genomic_DNA"/>
</dbReference>
<gene>
    <name evidence="2" type="ORF">B0J12DRAFT_690589</name>
</gene>